<accession>A0ABT9B4N8</accession>
<feature type="region of interest" description="Disordered" evidence="1">
    <location>
        <begin position="624"/>
        <end position="650"/>
    </location>
</feature>
<keyword evidence="2" id="KW-0732">Signal</keyword>
<proteinExistence type="predicted"/>
<protein>
    <submittedName>
        <fullName evidence="3">Uncharacterized protein</fullName>
    </submittedName>
</protein>
<feature type="compositionally biased region" description="Polar residues" evidence="1">
    <location>
        <begin position="316"/>
        <end position="333"/>
    </location>
</feature>
<organism evidence="3 4">
    <name type="scientific">Hymenobacter aranciens</name>
    <dbReference type="NCBI Taxonomy" id="3063996"/>
    <lineage>
        <taxon>Bacteria</taxon>
        <taxon>Pseudomonadati</taxon>
        <taxon>Bacteroidota</taxon>
        <taxon>Cytophagia</taxon>
        <taxon>Cytophagales</taxon>
        <taxon>Hymenobacteraceae</taxon>
        <taxon>Hymenobacter</taxon>
    </lineage>
</organism>
<reference evidence="3" key="1">
    <citation type="submission" date="2023-07" db="EMBL/GenBank/DDBJ databases">
        <authorList>
            <person name="Kim M.K."/>
        </authorList>
    </citation>
    <scope>NUCLEOTIDE SEQUENCE</scope>
    <source>
        <strain evidence="3">ASUV-10-1</strain>
    </source>
</reference>
<comment type="caution">
    <text evidence="3">The sequence shown here is derived from an EMBL/GenBank/DDBJ whole genome shotgun (WGS) entry which is preliminary data.</text>
</comment>
<evidence type="ECO:0000256" key="2">
    <source>
        <dbReference type="SAM" id="SignalP"/>
    </source>
</evidence>
<dbReference type="EMBL" id="JAUQSY010000001">
    <property type="protein sequence ID" value="MDO7873170.1"/>
    <property type="molecule type" value="Genomic_DNA"/>
</dbReference>
<name>A0ABT9B4N8_9BACT</name>
<feature type="region of interest" description="Disordered" evidence="1">
    <location>
        <begin position="316"/>
        <end position="346"/>
    </location>
</feature>
<sequence length="808" mass="80898">MKTLYLSGALAALLLAPGVALAQSGSVGIGTAAPNASAVLDLSSTTKGLLIPRLDSAARVAIASPATGLLVFQTGPRPGFYYYGGSAWLFLPDKARGGDNLGNHAATQDLNLQGNALTGTGASIGSAVGLGVRADGGLNIGQNTTRNNVLIGYQAGAAVTGPMNQFIGYQAGNATTTGFNNYFSGYRSGYRTTSGNGNQFTGFQSGYNNTTGSANLFDGLLSGYNNTTGDFNQFSGFQSGQSNTTGNNNWAFGYMAGPTIGNLTNAGALGYKAKVSQSNSLVLGGTGAEAVNVGIGTTAPTATLDVNGPVRLRTLTSPGLLTNDASGTLGTTPMPTPESTTAGSGLTATGTELKLGGDLSQSTVLVQNGNPFALTGTSSTASQISQLDNSFTAGGGGGAGQSFTLPAGVLLTGVDVFGGNSASTFTLYQGNPGGTVLQTQTVTYSLSRTTHITFSPAVRVPTGGTYSFTTGNLSGFPVSGSDVYSGGSYYNGTTAVPSRDLKFVVYYHPPVASLYADSDGSVGIGTTTPTATLDVAGSVRLRSLSTPGVVTTDGSGNLGSVAASGLGDNLGNHTATQSLNLANYLLVGQAGPGTTPGSAGLRIDEAGRVGLGTTAPAAPLEVQAGPALTGSNTGTETELRLTRPGTSGTKWPASAELALGTYATGVSSQSQLDFRLGNDGNAAADQTVLTLRGDGRVNVPGKVTTSATGAANMLAAAYGNVYSSNNLYNASGNATLTSTHPTAGEYTLVFSGPLATADFGSTAVSLTLFNGPGFISFSGAGAGRLLVRTYNPAGTLTDRGFSFVVFQP</sequence>
<evidence type="ECO:0000313" key="3">
    <source>
        <dbReference type="EMBL" id="MDO7873170.1"/>
    </source>
</evidence>
<feature type="chain" id="PRO_5046744832" evidence="2">
    <location>
        <begin position="23"/>
        <end position="808"/>
    </location>
</feature>
<evidence type="ECO:0000313" key="4">
    <source>
        <dbReference type="Proteomes" id="UP001176429"/>
    </source>
</evidence>
<gene>
    <name evidence="3" type="ORF">Q5H93_00375</name>
</gene>
<keyword evidence="4" id="KW-1185">Reference proteome</keyword>
<dbReference type="RefSeq" id="WP_305004486.1">
    <property type="nucleotide sequence ID" value="NZ_JAUQSY010000001.1"/>
</dbReference>
<dbReference type="Proteomes" id="UP001176429">
    <property type="component" value="Unassembled WGS sequence"/>
</dbReference>
<feature type="signal peptide" evidence="2">
    <location>
        <begin position="1"/>
        <end position="22"/>
    </location>
</feature>
<evidence type="ECO:0000256" key="1">
    <source>
        <dbReference type="SAM" id="MobiDB-lite"/>
    </source>
</evidence>